<evidence type="ECO:0000256" key="1">
    <source>
        <dbReference type="ARBA" id="ARBA00004937"/>
    </source>
</evidence>
<accession>A0A8H8DGD2</accession>
<comment type="caution">
    <text evidence="10">The sequence shown here is derived from an EMBL/GenBank/DDBJ whole genome shotgun (WGS) entry which is preliminary data.</text>
</comment>
<keyword evidence="5" id="KW-0521">NADP</keyword>
<keyword evidence="4" id="KW-0313">Glucose metabolism</keyword>
<dbReference type="Pfam" id="PF00479">
    <property type="entry name" value="G6PD_N"/>
    <property type="match status" value="1"/>
</dbReference>
<dbReference type="InterPro" id="IPR019796">
    <property type="entry name" value="G6P_DH_AS"/>
</dbReference>
<dbReference type="UniPathway" id="UPA00115"/>
<evidence type="ECO:0000256" key="2">
    <source>
        <dbReference type="ARBA" id="ARBA00009975"/>
    </source>
</evidence>
<dbReference type="FunFam" id="3.40.50.720:FF:000111">
    <property type="entry name" value="Glucose-6-phosphate 1-dehydrogenase"/>
    <property type="match status" value="1"/>
</dbReference>
<dbReference type="PROSITE" id="PS00069">
    <property type="entry name" value="G6P_DEHYDROGENASE"/>
    <property type="match status" value="1"/>
</dbReference>
<evidence type="ECO:0000256" key="6">
    <source>
        <dbReference type="ARBA" id="ARBA00023002"/>
    </source>
</evidence>
<keyword evidence="7" id="KW-0119">Carbohydrate metabolism</keyword>
<dbReference type="EC" id="1.1.1.49" evidence="3"/>
<keyword evidence="11" id="KW-1185">Reference proteome</keyword>
<dbReference type="EMBL" id="JAEFCI010010929">
    <property type="protein sequence ID" value="KAG5456922.1"/>
    <property type="molecule type" value="Genomic_DNA"/>
</dbReference>
<protein>
    <recommendedName>
        <fullName evidence="3">glucose-6-phosphate dehydrogenase (NADP(+))</fullName>
        <ecNumber evidence="3">1.1.1.49</ecNumber>
    </recommendedName>
</protein>
<dbReference type="Proteomes" id="UP000673691">
    <property type="component" value="Unassembled WGS sequence"/>
</dbReference>
<feature type="compositionally biased region" description="Basic residues" evidence="8">
    <location>
        <begin position="28"/>
        <end position="37"/>
    </location>
</feature>
<dbReference type="GO" id="GO:0006006">
    <property type="term" value="P:glucose metabolic process"/>
    <property type="evidence" value="ECO:0007669"/>
    <property type="project" value="UniProtKB-KW"/>
</dbReference>
<dbReference type="GO" id="GO:0050661">
    <property type="term" value="F:NADP binding"/>
    <property type="evidence" value="ECO:0007669"/>
    <property type="project" value="InterPro"/>
</dbReference>
<dbReference type="OrthoDB" id="60984at2759"/>
<dbReference type="Gene3D" id="3.30.360.10">
    <property type="entry name" value="Dihydrodipicolinate Reductase, domain 2"/>
    <property type="match status" value="1"/>
</dbReference>
<evidence type="ECO:0000313" key="11">
    <source>
        <dbReference type="Proteomes" id="UP000673691"/>
    </source>
</evidence>
<feature type="non-terminal residue" evidence="10">
    <location>
        <position position="342"/>
    </location>
</feature>
<evidence type="ECO:0000256" key="8">
    <source>
        <dbReference type="SAM" id="MobiDB-lite"/>
    </source>
</evidence>
<evidence type="ECO:0000256" key="5">
    <source>
        <dbReference type="ARBA" id="ARBA00022857"/>
    </source>
</evidence>
<comment type="similarity">
    <text evidence="2">Belongs to the glucose-6-phosphate dehydrogenase family.</text>
</comment>
<comment type="pathway">
    <text evidence="1">Carbohydrate degradation; pentose phosphate pathway; D-ribulose 5-phosphate from D-glucose 6-phosphate (oxidative stage): step 1/3.</text>
</comment>
<evidence type="ECO:0000259" key="9">
    <source>
        <dbReference type="Pfam" id="PF00479"/>
    </source>
</evidence>
<dbReference type="AlphaFoldDB" id="A0A8H8DGD2"/>
<keyword evidence="6" id="KW-0560">Oxidoreductase</keyword>
<feature type="domain" description="Glucose-6-phosphate dehydrogenase NAD-binding" evidence="9">
    <location>
        <begin position="168"/>
        <end position="338"/>
    </location>
</feature>
<dbReference type="GO" id="GO:0005829">
    <property type="term" value="C:cytosol"/>
    <property type="evidence" value="ECO:0007669"/>
    <property type="project" value="TreeGrafter"/>
</dbReference>
<proteinExistence type="inferred from homology"/>
<dbReference type="GO" id="GO:0009051">
    <property type="term" value="P:pentose-phosphate shunt, oxidative branch"/>
    <property type="evidence" value="ECO:0007669"/>
    <property type="project" value="TreeGrafter"/>
</dbReference>
<dbReference type="InterPro" id="IPR001282">
    <property type="entry name" value="G6P_DH"/>
</dbReference>
<organism evidence="10 11">
    <name type="scientific">Olpidium bornovanus</name>
    <dbReference type="NCBI Taxonomy" id="278681"/>
    <lineage>
        <taxon>Eukaryota</taxon>
        <taxon>Fungi</taxon>
        <taxon>Fungi incertae sedis</taxon>
        <taxon>Olpidiomycota</taxon>
        <taxon>Olpidiomycotina</taxon>
        <taxon>Olpidiomycetes</taxon>
        <taxon>Olpidiales</taxon>
        <taxon>Olpidiaceae</taxon>
        <taxon>Olpidium</taxon>
    </lineage>
</organism>
<sequence length="342" mass="38399">MGWHFVGSASRDPPQTSSLIEDQDPPRRHPPPRRPSRQRALLPFPPRAPPSLAFPGLLSVLLALRKVNSGCTRPKKQRRPLPTTRKSDMQPELVSFQGREMENVMRVSANTTIIGEPVRLPGWRRAGDSQHGVYVGVAQSASGTQKDAALSWAGAERRVQHCRAARGGDLARKKTFPALFGLFKNKFLPKNTQIVGYARSRLSNDDFVKQVTSNIKSLDENKPQLDEFLKKCSYVSGAYDNDESWALLNKKIQELEERSSVVHRVFYMALPPTVYSAVAAGLKKNCYSTKGSNRLVIEKPFGRDLESSRKLAVSIGSLWSEEEIYRIDHYLGKEMVKNIIIM</sequence>
<dbReference type="GO" id="GO:0004345">
    <property type="term" value="F:glucose-6-phosphate dehydrogenase activity"/>
    <property type="evidence" value="ECO:0007669"/>
    <property type="project" value="UniProtKB-EC"/>
</dbReference>
<dbReference type="PANTHER" id="PTHR23429:SF0">
    <property type="entry name" value="GLUCOSE-6-PHOSPHATE 1-DEHYDROGENASE"/>
    <property type="match status" value="1"/>
</dbReference>
<name>A0A8H8DGD2_9FUNG</name>
<evidence type="ECO:0000256" key="7">
    <source>
        <dbReference type="ARBA" id="ARBA00023277"/>
    </source>
</evidence>
<reference evidence="10 11" key="1">
    <citation type="journal article" name="Sci. Rep.">
        <title>Genome-scale phylogenetic analyses confirm Olpidium as the closest living zoosporic fungus to the non-flagellated, terrestrial fungi.</title>
        <authorList>
            <person name="Chang Y."/>
            <person name="Rochon D."/>
            <person name="Sekimoto S."/>
            <person name="Wang Y."/>
            <person name="Chovatia M."/>
            <person name="Sandor L."/>
            <person name="Salamov A."/>
            <person name="Grigoriev I.V."/>
            <person name="Stajich J.E."/>
            <person name="Spatafora J.W."/>
        </authorList>
    </citation>
    <scope>NUCLEOTIDE SEQUENCE [LARGE SCALE GENOMIC DNA]</scope>
    <source>
        <strain evidence="10">S191</strain>
    </source>
</reference>
<evidence type="ECO:0000256" key="3">
    <source>
        <dbReference type="ARBA" id="ARBA00013019"/>
    </source>
</evidence>
<dbReference type="Gene3D" id="3.40.50.720">
    <property type="entry name" value="NAD(P)-binding Rossmann-like Domain"/>
    <property type="match status" value="1"/>
</dbReference>
<dbReference type="SUPFAM" id="SSF51735">
    <property type="entry name" value="NAD(P)-binding Rossmann-fold domains"/>
    <property type="match status" value="1"/>
</dbReference>
<dbReference type="InterPro" id="IPR022674">
    <property type="entry name" value="G6P_DH_NAD-bd"/>
</dbReference>
<dbReference type="InterPro" id="IPR036291">
    <property type="entry name" value="NAD(P)-bd_dom_sf"/>
</dbReference>
<evidence type="ECO:0000313" key="10">
    <source>
        <dbReference type="EMBL" id="KAG5456922.1"/>
    </source>
</evidence>
<evidence type="ECO:0000256" key="4">
    <source>
        <dbReference type="ARBA" id="ARBA00022526"/>
    </source>
</evidence>
<dbReference type="PRINTS" id="PR00079">
    <property type="entry name" value="G6PDHDRGNASE"/>
</dbReference>
<dbReference type="PANTHER" id="PTHR23429">
    <property type="entry name" value="GLUCOSE-6-PHOSPHATE 1-DEHYDROGENASE G6PD"/>
    <property type="match status" value="1"/>
</dbReference>
<feature type="region of interest" description="Disordered" evidence="8">
    <location>
        <begin position="1"/>
        <end position="47"/>
    </location>
</feature>
<gene>
    <name evidence="10" type="ORF">BJ554DRAFT_3198</name>
</gene>